<keyword evidence="4 7" id="KW-1133">Transmembrane helix</keyword>
<dbReference type="PANTHER" id="PTHR30625">
    <property type="entry name" value="PROTEIN TOLQ"/>
    <property type="match status" value="1"/>
</dbReference>
<dbReference type="AlphaFoldDB" id="A0AA41Z411"/>
<proteinExistence type="inferred from homology"/>
<keyword evidence="12" id="KW-1185">Reference proteome</keyword>
<feature type="signal peptide" evidence="8">
    <location>
        <begin position="1"/>
        <end position="21"/>
    </location>
</feature>
<keyword evidence="3 7" id="KW-0812">Transmembrane</keyword>
<dbReference type="InterPro" id="IPR013320">
    <property type="entry name" value="ConA-like_dom_sf"/>
</dbReference>
<keyword evidence="8" id="KW-0732">Signal</keyword>
<dbReference type="SUPFAM" id="SSF49899">
    <property type="entry name" value="Concanavalin A-like lectins/glucanases"/>
    <property type="match status" value="1"/>
</dbReference>
<comment type="subcellular location">
    <subcellularLocation>
        <location evidence="1">Cell membrane</location>
        <topology evidence="1">Multi-pass membrane protein</topology>
    </subcellularLocation>
    <subcellularLocation>
        <location evidence="6">Membrane</location>
        <topology evidence="6">Multi-pass membrane protein</topology>
    </subcellularLocation>
</comment>
<dbReference type="EMBL" id="JANFAV010000001">
    <property type="protein sequence ID" value="MCW6533647.1"/>
    <property type="molecule type" value="Genomic_DNA"/>
</dbReference>
<evidence type="ECO:0000313" key="11">
    <source>
        <dbReference type="EMBL" id="MCW6533647.1"/>
    </source>
</evidence>
<dbReference type="Pfam" id="PF13385">
    <property type="entry name" value="Laminin_G_3"/>
    <property type="match status" value="1"/>
</dbReference>
<feature type="domain" description="DUF2341" evidence="10">
    <location>
        <begin position="73"/>
        <end position="139"/>
    </location>
</feature>
<dbReference type="Pfam" id="PF01618">
    <property type="entry name" value="MotA_ExbB"/>
    <property type="match status" value="1"/>
</dbReference>
<dbReference type="PANTHER" id="PTHR30625:SF3">
    <property type="entry name" value="TOL-PAL SYSTEM PROTEIN TOLQ"/>
    <property type="match status" value="1"/>
</dbReference>
<evidence type="ECO:0000256" key="3">
    <source>
        <dbReference type="ARBA" id="ARBA00022692"/>
    </source>
</evidence>
<dbReference type="GO" id="GO:0017038">
    <property type="term" value="P:protein import"/>
    <property type="evidence" value="ECO:0007669"/>
    <property type="project" value="TreeGrafter"/>
</dbReference>
<evidence type="ECO:0000256" key="7">
    <source>
        <dbReference type="SAM" id="Phobius"/>
    </source>
</evidence>
<feature type="domain" description="MotA/TolQ/ExbB proton channel" evidence="9">
    <location>
        <begin position="417"/>
        <end position="549"/>
    </location>
</feature>
<organism evidence="11 12">
    <name type="scientific">Sphingomonas lycopersici</name>
    <dbReference type="NCBI Taxonomy" id="2951807"/>
    <lineage>
        <taxon>Bacteria</taxon>
        <taxon>Pseudomonadati</taxon>
        <taxon>Pseudomonadota</taxon>
        <taxon>Alphaproteobacteria</taxon>
        <taxon>Sphingomonadales</taxon>
        <taxon>Sphingomonadaceae</taxon>
        <taxon>Sphingomonas</taxon>
    </lineage>
</organism>
<feature type="transmembrane region" description="Helical" evidence="7">
    <location>
        <begin position="350"/>
        <end position="372"/>
    </location>
</feature>
<keyword evidence="5 7" id="KW-0472">Membrane</keyword>
<comment type="caution">
    <text evidence="11">The sequence shown here is derived from an EMBL/GenBank/DDBJ whole genome shotgun (WGS) entry which is preliminary data.</text>
</comment>
<comment type="similarity">
    <text evidence="6">Belongs to the exbB/tolQ family.</text>
</comment>
<dbReference type="Proteomes" id="UP001165565">
    <property type="component" value="Unassembled WGS sequence"/>
</dbReference>
<dbReference type="InterPro" id="IPR002898">
    <property type="entry name" value="MotA_ExbB_proton_chnl"/>
</dbReference>
<feature type="transmembrane region" description="Helical" evidence="7">
    <location>
        <begin position="509"/>
        <end position="533"/>
    </location>
</feature>
<dbReference type="Pfam" id="PF10102">
    <property type="entry name" value="DUF2341"/>
    <property type="match status" value="1"/>
</dbReference>
<accession>A0AA41Z411</accession>
<keyword evidence="6" id="KW-0813">Transport</keyword>
<keyword evidence="6" id="KW-0653">Protein transport</keyword>
<dbReference type="InterPro" id="IPR050790">
    <property type="entry name" value="ExbB/TolQ_transport"/>
</dbReference>
<evidence type="ECO:0000256" key="1">
    <source>
        <dbReference type="ARBA" id="ARBA00004651"/>
    </source>
</evidence>
<evidence type="ECO:0000256" key="2">
    <source>
        <dbReference type="ARBA" id="ARBA00022475"/>
    </source>
</evidence>
<dbReference type="Gene3D" id="2.60.120.200">
    <property type="match status" value="1"/>
</dbReference>
<dbReference type="GO" id="GO:0005886">
    <property type="term" value="C:plasma membrane"/>
    <property type="evidence" value="ECO:0007669"/>
    <property type="project" value="UniProtKB-SubCell"/>
</dbReference>
<gene>
    <name evidence="11" type="ORF">NEE01_02475</name>
</gene>
<keyword evidence="2" id="KW-1003">Cell membrane</keyword>
<dbReference type="InterPro" id="IPR018765">
    <property type="entry name" value="DUF2341"/>
</dbReference>
<evidence type="ECO:0000313" key="12">
    <source>
        <dbReference type="Proteomes" id="UP001165565"/>
    </source>
</evidence>
<evidence type="ECO:0000256" key="4">
    <source>
        <dbReference type="ARBA" id="ARBA00022989"/>
    </source>
</evidence>
<name>A0AA41Z411_9SPHN</name>
<evidence type="ECO:0000256" key="5">
    <source>
        <dbReference type="ARBA" id="ARBA00023136"/>
    </source>
</evidence>
<evidence type="ECO:0000259" key="10">
    <source>
        <dbReference type="Pfam" id="PF10102"/>
    </source>
</evidence>
<evidence type="ECO:0000259" key="9">
    <source>
        <dbReference type="Pfam" id="PF01618"/>
    </source>
</evidence>
<sequence>MTIKRMILSAALAGLASVALGSPADAWFDKSWPYRKALTADPGAAQIAGAEKRFPLLVRLDSANFRFEDAKPDGSDLRFLAADDKTPLAFHVESFDPKIGLAMIWVDLPELPAAGEARFFLYYGNKNAPAVASAAKTFDAGYRAVFHFAGTLADSSANATALGGQAGFAAGAIGQSLRLAGQPVSVAASPATAVDPAHGFAFEAWVKPDAAGDAILYKTPEGLTIGLARGVPYVELAGKRVAAGAAIGDWAQITVSADAQGATLYVNGQPAGGKLAAPLPAMSGAATIGEGYAGLIDELRLSAAPRDAAWARAGYASQGRGARFVAFGADEQPSGEGFGYFGVIFKNVTFDAWCVIGVLALMSLVSWIVMIAKGGYVGRAVRADRAFQALYAYRRGEILSGTWLDALEAKERALIADSPLARIYQAGVAEFEQARVEAGGDHIAEETVEAIRATLDAQQVEETQKLNRWMVLLTIAISGGPFIGLLGTVLGVMITFAAIALAGDVNVNAIAPGVSAALLATVVGLFVAIPALFGYNYIASRNSDVTAGMQVFVDRLITRFADLHRRALRQQQPPLAAE</sequence>
<feature type="chain" id="PRO_5041359518" evidence="8">
    <location>
        <begin position="22"/>
        <end position="578"/>
    </location>
</feature>
<evidence type="ECO:0000256" key="8">
    <source>
        <dbReference type="SAM" id="SignalP"/>
    </source>
</evidence>
<reference evidence="11" key="1">
    <citation type="submission" date="2022-06" db="EMBL/GenBank/DDBJ databases">
        <title>Sphingomonas sp. nov. isolated from rhizosphere soil of tomato.</title>
        <authorList>
            <person name="Dong H."/>
            <person name="Gao R."/>
        </authorList>
    </citation>
    <scope>NUCLEOTIDE SEQUENCE</scope>
    <source>
        <strain evidence="11">MMSM24</strain>
    </source>
</reference>
<feature type="transmembrane region" description="Helical" evidence="7">
    <location>
        <begin position="470"/>
        <end position="503"/>
    </location>
</feature>
<protein>
    <submittedName>
        <fullName evidence="11">DUF2341 domain-containing protein</fullName>
    </submittedName>
</protein>
<evidence type="ECO:0000256" key="6">
    <source>
        <dbReference type="RuleBase" id="RU004057"/>
    </source>
</evidence>